<proteinExistence type="predicted"/>
<accession>A0A8K0NMD2</accession>
<evidence type="ECO:0000256" key="1">
    <source>
        <dbReference type="SAM" id="MobiDB-lite"/>
    </source>
</evidence>
<dbReference type="Proteomes" id="UP000812966">
    <property type="component" value="Unassembled WGS sequence"/>
</dbReference>
<protein>
    <submittedName>
        <fullName evidence="2">Uncharacterized protein</fullName>
    </submittedName>
</protein>
<dbReference type="EMBL" id="JABELV010000394">
    <property type="protein sequence ID" value="KAG7527230.1"/>
    <property type="molecule type" value="Genomic_DNA"/>
</dbReference>
<feature type="compositionally biased region" description="Low complexity" evidence="1">
    <location>
        <begin position="20"/>
        <end position="44"/>
    </location>
</feature>
<gene>
    <name evidence="2" type="ORF">FFLO_07141</name>
</gene>
<name>A0A8K0NMD2_9TREE</name>
<comment type="caution">
    <text evidence="2">The sequence shown here is derived from an EMBL/GenBank/DDBJ whole genome shotgun (WGS) entry which is preliminary data.</text>
</comment>
<feature type="region of interest" description="Disordered" evidence="1">
    <location>
        <begin position="212"/>
        <end position="267"/>
    </location>
</feature>
<feature type="compositionally biased region" description="Low complexity" evidence="1">
    <location>
        <begin position="212"/>
        <end position="224"/>
    </location>
</feature>
<feature type="region of interest" description="Disordered" evidence="1">
    <location>
        <begin position="20"/>
        <end position="58"/>
    </location>
</feature>
<keyword evidence="3" id="KW-1185">Reference proteome</keyword>
<sequence length="267" mass="29708">MNPTSSFHRLSWAFGTLRSAAPRASSSRQSARPSRRTLSTRPRAQTPADLQKNNPFYVPPPGPDDIPPISARLKPLIPFFLYWTALTSLAFHLMQVRTHTKEELSRKEAQLTVLENLVERYKNAAGASGEESRTIVDEEEVDRELRMVGLRERLKPTSTGTEEGMERLEEEFVEGRTIGWKEVFFGRKSTKFSEEEQESAAKAEWQQVLNAASTHSNPPSSSNTPKRDYSGLDSKMPEIPTSSASSTTTTTTATGGARRAPSSAVYM</sequence>
<reference evidence="2" key="1">
    <citation type="submission" date="2020-04" db="EMBL/GenBank/DDBJ databases">
        <title>Analysis of mating type loci in Filobasidium floriforme.</title>
        <authorList>
            <person name="Nowrousian M."/>
        </authorList>
    </citation>
    <scope>NUCLEOTIDE SEQUENCE</scope>
    <source>
        <strain evidence="2">CBS 6242</strain>
    </source>
</reference>
<evidence type="ECO:0000313" key="2">
    <source>
        <dbReference type="EMBL" id="KAG7527230.1"/>
    </source>
</evidence>
<organism evidence="2 3">
    <name type="scientific">Filobasidium floriforme</name>
    <dbReference type="NCBI Taxonomy" id="5210"/>
    <lineage>
        <taxon>Eukaryota</taxon>
        <taxon>Fungi</taxon>
        <taxon>Dikarya</taxon>
        <taxon>Basidiomycota</taxon>
        <taxon>Agaricomycotina</taxon>
        <taxon>Tremellomycetes</taxon>
        <taxon>Filobasidiales</taxon>
        <taxon>Filobasidiaceae</taxon>
        <taxon>Filobasidium</taxon>
    </lineage>
</organism>
<feature type="compositionally biased region" description="Low complexity" evidence="1">
    <location>
        <begin position="241"/>
        <end position="260"/>
    </location>
</feature>
<dbReference type="AlphaFoldDB" id="A0A8K0NMD2"/>
<evidence type="ECO:0000313" key="3">
    <source>
        <dbReference type="Proteomes" id="UP000812966"/>
    </source>
</evidence>